<keyword evidence="2" id="KW-1185">Reference proteome</keyword>
<protein>
    <submittedName>
        <fullName evidence="1">Uncharacterized protein</fullName>
    </submittedName>
</protein>
<proteinExistence type="predicted"/>
<reference evidence="1 2" key="2">
    <citation type="journal article" date="2010" name="Nucleic Acids Res.">
        <title>BeetleBase in 2010: revisions to provide comprehensive genomic information for Tribolium castaneum.</title>
        <authorList>
            <person name="Kim H.S."/>
            <person name="Murphy T."/>
            <person name="Xia J."/>
            <person name="Caragea D."/>
            <person name="Park Y."/>
            <person name="Beeman R.W."/>
            <person name="Lorenzen M.D."/>
            <person name="Butcher S."/>
            <person name="Manak J.R."/>
            <person name="Brown S.J."/>
        </authorList>
    </citation>
    <scope>NUCLEOTIDE SEQUENCE [LARGE SCALE GENOMIC DNA]</scope>
    <source>
        <strain evidence="1 2">Georgia GA2</strain>
    </source>
</reference>
<dbReference type="InParanoid" id="D7EKZ9"/>
<reference evidence="1 2" key="1">
    <citation type="journal article" date="2008" name="Nature">
        <title>The genome of the model beetle and pest Tribolium castaneum.</title>
        <authorList>
            <consortium name="Tribolium Genome Sequencing Consortium"/>
            <person name="Richards S."/>
            <person name="Gibbs R.A."/>
            <person name="Weinstock G.M."/>
            <person name="Brown S.J."/>
            <person name="Denell R."/>
            <person name="Beeman R.W."/>
            <person name="Gibbs R."/>
            <person name="Beeman R.W."/>
            <person name="Brown S.J."/>
            <person name="Bucher G."/>
            <person name="Friedrich M."/>
            <person name="Grimmelikhuijzen C.J."/>
            <person name="Klingler M."/>
            <person name="Lorenzen M."/>
            <person name="Richards S."/>
            <person name="Roth S."/>
            <person name="Schroder R."/>
            <person name="Tautz D."/>
            <person name="Zdobnov E.M."/>
            <person name="Muzny D."/>
            <person name="Gibbs R.A."/>
            <person name="Weinstock G.M."/>
            <person name="Attaway T."/>
            <person name="Bell S."/>
            <person name="Buhay C.J."/>
            <person name="Chandrabose M.N."/>
            <person name="Chavez D."/>
            <person name="Clerk-Blankenburg K.P."/>
            <person name="Cree A."/>
            <person name="Dao M."/>
            <person name="Davis C."/>
            <person name="Chacko J."/>
            <person name="Dinh H."/>
            <person name="Dugan-Rocha S."/>
            <person name="Fowler G."/>
            <person name="Garner T.T."/>
            <person name="Garnes J."/>
            <person name="Gnirke A."/>
            <person name="Hawes A."/>
            <person name="Hernandez J."/>
            <person name="Hines S."/>
            <person name="Holder M."/>
            <person name="Hume J."/>
            <person name="Jhangiani S.N."/>
            <person name="Joshi V."/>
            <person name="Khan Z.M."/>
            <person name="Jackson L."/>
            <person name="Kovar C."/>
            <person name="Kowis A."/>
            <person name="Lee S."/>
            <person name="Lewis L.R."/>
            <person name="Margolis J."/>
            <person name="Morgan M."/>
            <person name="Nazareth L.V."/>
            <person name="Nguyen N."/>
            <person name="Okwuonu G."/>
            <person name="Parker D."/>
            <person name="Richards S."/>
            <person name="Ruiz S.J."/>
            <person name="Santibanez J."/>
            <person name="Savard J."/>
            <person name="Scherer S.E."/>
            <person name="Schneider B."/>
            <person name="Sodergren E."/>
            <person name="Tautz D."/>
            <person name="Vattahil S."/>
            <person name="Villasana D."/>
            <person name="White C.S."/>
            <person name="Wright R."/>
            <person name="Park Y."/>
            <person name="Beeman R.W."/>
            <person name="Lord J."/>
            <person name="Oppert B."/>
            <person name="Lorenzen M."/>
            <person name="Brown S."/>
            <person name="Wang L."/>
            <person name="Savard J."/>
            <person name="Tautz D."/>
            <person name="Richards S."/>
            <person name="Weinstock G."/>
            <person name="Gibbs R.A."/>
            <person name="Liu Y."/>
            <person name="Worley K."/>
            <person name="Weinstock G."/>
            <person name="Elsik C.G."/>
            <person name="Reese J.T."/>
            <person name="Elhaik E."/>
            <person name="Landan G."/>
            <person name="Graur D."/>
            <person name="Arensburger P."/>
            <person name="Atkinson P."/>
            <person name="Beeman R.W."/>
            <person name="Beidler J."/>
            <person name="Brown S.J."/>
            <person name="Demuth J.P."/>
            <person name="Drury D.W."/>
            <person name="Du Y.Z."/>
            <person name="Fujiwara H."/>
            <person name="Lorenzen M."/>
            <person name="Maselli V."/>
            <person name="Osanai M."/>
            <person name="Park Y."/>
            <person name="Robertson H.M."/>
            <person name="Tu Z."/>
            <person name="Wang J.J."/>
            <person name="Wang S."/>
            <person name="Richards S."/>
            <person name="Song H."/>
            <person name="Zhang L."/>
            <person name="Sodergren E."/>
            <person name="Werner D."/>
            <person name="Stanke M."/>
            <person name="Morgenstern B."/>
            <person name="Solovyev V."/>
            <person name="Kosarev P."/>
            <person name="Brown G."/>
            <person name="Chen H.C."/>
            <person name="Ermolaeva O."/>
            <person name="Hlavina W."/>
            <person name="Kapustin Y."/>
            <person name="Kiryutin B."/>
            <person name="Kitts P."/>
            <person name="Maglott D."/>
            <person name="Pruitt K."/>
            <person name="Sapojnikov V."/>
            <person name="Souvorov A."/>
            <person name="Mackey A.J."/>
            <person name="Waterhouse R.M."/>
            <person name="Wyder S."/>
            <person name="Zdobnov E.M."/>
            <person name="Zdobnov E.M."/>
            <person name="Wyder S."/>
            <person name="Kriventseva E.V."/>
            <person name="Kadowaki T."/>
            <person name="Bork P."/>
            <person name="Aranda M."/>
            <person name="Bao R."/>
            <person name="Beermann A."/>
            <person name="Berns N."/>
            <person name="Bolognesi R."/>
            <person name="Bonneton F."/>
            <person name="Bopp D."/>
            <person name="Brown S.J."/>
            <person name="Bucher G."/>
            <person name="Butts T."/>
            <person name="Chaumot A."/>
            <person name="Denell R.E."/>
            <person name="Ferrier D.E."/>
            <person name="Friedrich M."/>
            <person name="Gordon C.M."/>
            <person name="Jindra M."/>
            <person name="Klingler M."/>
            <person name="Lan Q."/>
            <person name="Lattorff H.M."/>
            <person name="Laudet V."/>
            <person name="von Levetsow C."/>
            <person name="Liu Z."/>
            <person name="Lutz R."/>
            <person name="Lynch J.A."/>
            <person name="da Fonseca R.N."/>
            <person name="Posnien N."/>
            <person name="Reuter R."/>
            <person name="Roth S."/>
            <person name="Savard J."/>
            <person name="Schinko J.B."/>
            <person name="Schmitt C."/>
            <person name="Schoppmeier M."/>
            <person name="Schroder R."/>
            <person name="Shippy T.D."/>
            <person name="Simonnet F."/>
            <person name="Marques-Souza H."/>
            <person name="Tautz D."/>
            <person name="Tomoyasu Y."/>
            <person name="Trauner J."/>
            <person name="Van der Zee M."/>
            <person name="Vervoort M."/>
            <person name="Wittkopp N."/>
            <person name="Wimmer E.A."/>
            <person name="Yang X."/>
            <person name="Jones A.K."/>
            <person name="Sattelle D.B."/>
            <person name="Ebert P.R."/>
            <person name="Nelson D."/>
            <person name="Scott J.G."/>
            <person name="Beeman R.W."/>
            <person name="Muthukrishnan S."/>
            <person name="Kramer K.J."/>
            <person name="Arakane Y."/>
            <person name="Beeman R.W."/>
            <person name="Zhu Q."/>
            <person name="Hogenkamp D."/>
            <person name="Dixit R."/>
            <person name="Oppert B."/>
            <person name="Jiang H."/>
            <person name="Zou Z."/>
            <person name="Marshall J."/>
            <person name="Elpidina E."/>
            <person name="Vinokurov K."/>
            <person name="Oppert C."/>
            <person name="Zou Z."/>
            <person name="Evans J."/>
            <person name="Lu Z."/>
            <person name="Zhao P."/>
            <person name="Sumathipala N."/>
            <person name="Altincicek B."/>
            <person name="Vilcinskas A."/>
            <person name="Williams M."/>
            <person name="Hultmark D."/>
            <person name="Hetru C."/>
            <person name="Jiang H."/>
            <person name="Grimmelikhuijzen C.J."/>
            <person name="Hauser F."/>
            <person name="Cazzamali G."/>
            <person name="Williamson M."/>
            <person name="Park Y."/>
            <person name="Li B."/>
            <person name="Tanaka Y."/>
            <person name="Predel R."/>
            <person name="Neupert S."/>
            <person name="Schachtner J."/>
            <person name="Verleyen P."/>
            <person name="Raible F."/>
            <person name="Bork P."/>
            <person name="Friedrich M."/>
            <person name="Walden K.K."/>
            <person name="Robertson H.M."/>
            <person name="Angeli S."/>
            <person name="Foret S."/>
            <person name="Bucher G."/>
            <person name="Schuetz S."/>
            <person name="Maleszka R."/>
            <person name="Wimmer E.A."/>
            <person name="Beeman R.W."/>
            <person name="Lorenzen M."/>
            <person name="Tomoyasu Y."/>
            <person name="Miller S.C."/>
            <person name="Grossmann D."/>
            <person name="Bucher G."/>
        </authorList>
    </citation>
    <scope>NUCLEOTIDE SEQUENCE [LARGE SCALE GENOMIC DNA]</scope>
    <source>
        <strain evidence="1 2">Georgia GA2</strain>
    </source>
</reference>
<dbReference type="EMBL" id="KQ972874">
    <property type="protein sequence ID" value="EFA11766.1"/>
    <property type="molecule type" value="Genomic_DNA"/>
</dbReference>
<dbReference type="PANTHER" id="PTHR45749:SF23">
    <property type="entry name" value="ZINC FINGER MYM-TYPE PROTEIN 1-LIKE"/>
    <property type="match status" value="1"/>
</dbReference>
<dbReference type="STRING" id="7070.D7EKZ9"/>
<dbReference type="HOGENOM" id="CLU_006175_1_4_1"/>
<name>D7EKZ9_TRICA</name>
<evidence type="ECO:0000313" key="1">
    <source>
        <dbReference type="EMBL" id="EFA11766.1"/>
    </source>
</evidence>
<dbReference type="Proteomes" id="UP000007266">
    <property type="component" value="Unassembled WGS sequence"/>
</dbReference>
<gene>
    <name evidence="1" type="primary">GLEAN_05197</name>
    <name evidence="1" type="ORF">TcasGA2_TC005197</name>
</gene>
<dbReference type="InterPro" id="IPR012337">
    <property type="entry name" value="RNaseH-like_sf"/>
</dbReference>
<organism evidence="1 2">
    <name type="scientific">Tribolium castaneum</name>
    <name type="common">Red flour beetle</name>
    <dbReference type="NCBI Taxonomy" id="7070"/>
    <lineage>
        <taxon>Eukaryota</taxon>
        <taxon>Metazoa</taxon>
        <taxon>Ecdysozoa</taxon>
        <taxon>Arthropoda</taxon>
        <taxon>Hexapoda</taxon>
        <taxon>Insecta</taxon>
        <taxon>Pterygota</taxon>
        <taxon>Neoptera</taxon>
        <taxon>Endopterygota</taxon>
        <taxon>Coleoptera</taxon>
        <taxon>Polyphaga</taxon>
        <taxon>Cucujiformia</taxon>
        <taxon>Tenebrionidae</taxon>
        <taxon>Tenebrionidae incertae sedis</taxon>
        <taxon>Tribolium</taxon>
    </lineage>
</organism>
<sequence length="325" mass="37176">MPCKLFSRTSSPSLFVTGFNDWKNAHIRINEHEKSQEHCQYTKMFIDRSNVLGKIDTGLHKQFLSEKEYWVQILKRVVAAVKFLASRSLFFRGKSEKFGNIDNSNYMGVLELIAQFDSFLDDHINSIGNPGRETLEKLSLDIKNCRGQSYDNAGNRSGRYSGLQARILERNNLATFVPCAAHSLNLIGNSAAESCLMVTKFFGLVEELYNFLSASTQRWEIMEKHLVDEKWHKNLVSKRINTTRWSARADACKAFHLGYNSFRRTLQQISEDPLQTMSTKVEANGILKKLNELETGILTSFWTEILLGFDKVNKSLQGRDVDVSR</sequence>
<dbReference type="SUPFAM" id="SSF53098">
    <property type="entry name" value="Ribonuclease H-like"/>
    <property type="match status" value="1"/>
</dbReference>
<dbReference type="eggNOG" id="ENOG502QV0C">
    <property type="taxonomic scope" value="Eukaryota"/>
</dbReference>
<dbReference type="OMA" id="HIRINEH"/>
<dbReference type="PANTHER" id="PTHR45749">
    <property type="match status" value="1"/>
</dbReference>
<evidence type="ECO:0000313" key="2">
    <source>
        <dbReference type="Proteomes" id="UP000007266"/>
    </source>
</evidence>
<dbReference type="PhylomeDB" id="D7EKZ9"/>
<dbReference type="AlphaFoldDB" id="D7EKZ9"/>
<accession>D7EKZ9</accession>